<feature type="domain" description="FMN-binding" evidence="3">
    <location>
        <begin position="91"/>
        <end position="167"/>
    </location>
</feature>
<dbReference type="STRING" id="310781.SAMN05216259_101175"/>
<keyword evidence="2" id="KW-0732">Signal</keyword>
<feature type="chain" id="PRO_5038859136" evidence="2">
    <location>
        <begin position="26"/>
        <end position="169"/>
    </location>
</feature>
<reference evidence="4 5" key="1">
    <citation type="submission" date="2016-10" db="EMBL/GenBank/DDBJ databases">
        <authorList>
            <person name="de Groot N.N."/>
        </authorList>
    </citation>
    <scope>NUCLEOTIDE SEQUENCE [LARGE SCALE GENOMIC DNA]</scope>
    <source>
        <strain evidence="4 5">CGMCC 4.2022</strain>
    </source>
</reference>
<feature type="region of interest" description="Disordered" evidence="1">
    <location>
        <begin position="27"/>
        <end position="94"/>
    </location>
</feature>
<evidence type="ECO:0000313" key="5">
    <source>
        <dbReference type="Proteomes" id="UP000199341"/>
    </source>
</evidence>
<sequence>MRKVVMALAATAGCIALLLGVKAQSAGPPRSALGVSSPARPGPTGGGSGTPSTGSTGSTAGGGGSGSAPGAKGTAHAPASGRFTGDPEDTPYGTVQVQAVLSGGRLTDVVVLQQTDGGRSAAIDAYALPVLKSEALKKQSANVDVVSGATYTSTGYARSLQAALDRAGR</sequence>
<dbReference type="Pfam" id="PF04205">
    <property type="entry name" value="FMN_bind"/>
    <property type="match status" value="1"/>
</dbReference>
<dbReference type="SMART" id="SM00900">
    <property type="entry name" value="FMN_bind"/>
    <property type="match status" value="1"/>
</dbReference>
<dbReference type="EMBL" id="FNIE01000001">
    <property type="protein sequence ID" value="SDM68497.1"/>
    <property type="molecule type" value="Genomic_DNA"/>
</dbReference>
<keyword evidence="5" id="KW-1185">Reference proteome</keyword>
<evidence type="ECO:0000313" key="4">
    <source>
        <dbReference type="EMBL" id="SDM68497.1"/>
    </source>
</evidence>
<dbReference type="RefSeq" id="WP_245771058.1">
    <property type="nucleotide sequence ID" value="NZ_FNIE01000001.1"/>
</dbReference>
<organism evidence="4 5">
    <name type="scientific">Actinacidiphila guanduensis</name>
    <dbReference type="NCBI Taxonomy" id="310781"/>
    <lineage>
        <taxon>Bacteria</taxon>
        <taxon>Bacillati</taxon>
        <taxon>Actinomycetota</taxon>
        <taxon>Actinomycetes</taxon>
        <taxon>Kitasatosporales</taxon>
        <taxon>Streptomycetaceae</taxon>
        <taxon>Actinacidiphila</taxon>
    </lineage>
</organism>
<feature type="signal peptide" evidence="2">
    <location>
        <begin position="1"/>
        <end position="25"/>
    </location>
</feature>
<evidence type="ECO:0000256" key="2">
    <source>
        <dbReference type="SAM" id="SignalP"/>
    </source>
</evidence>
<evidence type="ECO:0000256" key="1">
    <source>
        <dbReference type="SAM" id="MobiDB-lite"/>
    </source>
</evidence>
<dbReference type="Gene3D" id="3.90.1010.20">
    <property type="match status" value="1"/>
</dbReference>
<dbReference type="GO" id="GO:0016020">
    <property type="term" value="C:membrane"/>
    <property type="evidence" value="ECO:0007669"/>
    <property type="project" value="InterPro"/>
</dbReference>
<protein>
    <submittedName>
        <fullName evidence="4">FMN-binding domain-containing protein</fullName>
    </submittedName>
</protein>
<dbReference type="InterPro" id="IPR007329">
    <property type="entry name" value="FMN-bd"/>
</dbReference>
<dbReference type="AlphaFoldDB" id="A0A1G9V8U4"/>
<accession>A0A1G9V8U4</accession>
<gene>
    <name evidence="4" type="ORF">SAMN05216259_101175</name>
</gene>
<name>A0A1G9V8U4_9ACTN</name>
<dbReference type="GO" id="GO:0010181">
    <property type="term" value="F:FMN binding"/>
    <property type="evidence" value="ECO:0007669"/>
    <property type="project" value="InterPro"/>
</dbReference>
<dbReference type="Proteomes" id="UP000199341">
    <property type="component" value="Unassembled WGS sequence"/>
</dbReference>
<evidence type="ECO:0000259" key="3">
    <source>
        <dbReference type="SMART" id="SM00900"/>
    </source>
</evidence>
<proteinExistence type="predicted"/>